<dbReference type="RefSeq" id="WP_076498325.1">
    <property type="nucleotide sequence ID" value="NZ_FTOP01000002.1"/>
</dbReference>
<dbReference type="OrthoDB" id="9774199at2"/>
<dbReference type="Proteomes" id="UP000186026">
    <property type="component" value="Unassembled WGS sequence"/>
</dbReference>
<dbReference type="Pfam" id="PF11066">
    <property type="entry name" value="DUF2867"/>
    <property type="match status" value="1"/>
</dbReference>
<gene>
    <name evidence="1" type="ORF">SAMN05421761_10296</name>
</gene>
<sequence length="151" mass="17946">MENLNSYEYTLIEIWEADVSGREDSVWKKIEAIGGEQGWYYGTILWKTRGAVDKLLGGIGYRKGRPFRELRNGDQVDFWRVVGVDKSRKYLKLQAEMKLPGKVWITYEIKANRFFQKIEFIPKGAFGRVYWYLVKPLHYFIFTQMFRAIVK</sequence>
<dbReference type="AlphaFoldDB" id="A0A1N7KI23"/>
<name>A0A1N7KI23_9BACT</name>
<dbReference type="InterPro" id="IPR021295">
    <property type="entry name" value="DUF2867"/>
</dbReference>
<proteinExistence type="predicted"/>
<evidence type="ECO:0000313" key="2">
    <source>
        <dbReference type="Proteomes" id="UP000186026"/>
    </source>
</evidence>
<evidence type="ECO:0000313" key="1">
    <source>
        <dbReference type="EMBL" id="SIS61207.1"/>
    </source>
</evidence>
<dbReference type="STRING" id="529505.SAMN05421761_10296"/>
<reference evidence="2" key="1">
    <citation type="submission" date="2017-01" db="EMBL/GenBank/DDBJ databases">
        <authorList>
            <person name="Varghese N."/>
            <person name="Submissions S."/>
        </authorList>
    </citation>
    <scope>NUCLEOTIDE SEQUENCE [LARGE SCALE GENOMIC DNA]</scope>
    <source>
        <strain evidence="2">DSM 46698</strain>
    </source>
</reference>
<accession>A0A1N7KI23</accession>
<protein>
    <recommendedName>
        <fullName evidence="3">DUF2867 domain-containing protein</fullName>
    </recommendedName>
</protein>
<keyword evidence="2" id="KW-1185">Reference proteome</keyword>
<dbReference type="EMBL" id="FTOP01000002">
    <property type="protein sequence ID" value="SIS61207.1"/>
    <property type="molecule type" value="Genomic_DNA"/>
</dbReference>
<evidence type="ECO:0008006" key="3">
    <source>
        <dbReference type="Google" id="ProtNLM"/>
    </source>
</evidence>
<organism evidence="1 2">
    <name type="scientific">Belliella pelovolcani</name>
    <dbReference type="NCBI Taxonomy" id="529505"/>
    <lineage>
        <taxon>Bacteria</taxon>
        <taxon>Pseudomonadati</taxon>
        <taxon>Bacteroidota</taxon>
        <taxon>Cytophagia</taxon>
        <taxon>Cytophagales</taxon>
        <taxon>Cyclobacteriaceae</taxon>
        <taxon>Belliella</taxon>
    </lineage>
</organism>